<keyword evidence="1" id="KW-0805">Transcription regulation</keyword>
<keyword evidence="3" id="KW-0804">Transcription</keyword>
<dbReference type="PRINTS" id="PR00455">
    <property type="entry name" value="HTHTETR"/>
</dbReference>
<evidence type="ECO:0000256" key="5">
    <source>
        <dbReference type="SAM" id="MobiDB-lite"/>
    </source>
</evidence>
<dbReference type="PANTHER" id="PTHR30055">
    <property type="entry name" value="HTH-TYPE TRANSCRIPTIONAL REGULATOR RUTR"/>
    <property type="match status" value="1"/>
</dbReference>
<dbReference type="GO" id="GO:0000976">
    <property type="term" value="F:transcription cis-regulatory region binding"/>
    <property type="evidence" value="ECO:0007669"/>
    <property type="project" value="TreeGrafter"/>
</dbReference>
<dbReference type="EMBL" id="JAZHOG010000004">
    <property type="protein sequence ID" value="MEJ8567373.1"/>
    <property type="molecule type" value="Genomic_DNA"/>
</dbReference>
<comment type="caution">
    <text evidence="7">The sequence shown here is derived from an EMBL/GenBank/DDBJ whole genome shotgun (WGS) entry which is preliminary data.</text>
</comment>
<keyword evidence="2 4" id="KW-0238">DNA-binding</keyword>
<dbReference type="Pfam" id="PF00440">
    <property type="entry name" value="TetR_N"/>
    <property type="match status" value="1"/>
</dbReference>
<dbReference type="InterPro" id="IPR009057">
    <property type="entry name" value="Homeodomain-like_sf"/>
</dbReference>
<reference evidence="7 8" key="1">
    <citation type="submission" date="2024-02" db="EMBL/GenBank/DDBJ databases">
        <title>A novel Wenzhouxiangellaceae bacterium, isolated from coastal sediments.</title>
        <authorList>
            <person name="Du Z.-J."/>
            <person name="Ye Y.-Q."/>
            <person name="Zhang X.-Y."/>
        </authorList>
    </citation>
    <scope>NUCLEOTIDE SEQUENCE [LARGE SCALE GENOMIC DNA]</scope>
    <source>
        <strain evidence="7 8">CH-27</strain>
    </source>
</reference>
<dbReference type="GO" id="GO:0003700">
    <property type="term" value="F:DNA-binding transcription factor activity"/>
    <property type="evidence" value="ECO:0007669"/>
    <property type="project" value="TreeGrafter"/>
</dbReference>
<dbReference type="InterPro" id="IPR001647">
    <property type="entry name" value="HTH_TetR"/>
</dbReference>
<accession>A0AAW9RF00</accession>
<name>A0AAW9RF00_9GAMM</name>
<evidence type="ECO:0000256" key="4">
    <source>
        <dbReference type="PROSITE-ProRule" id="PRU00335"/>
    </source>
</evidence>
<feature type="domain" description="HTH tetR-type" evidence="6">
    <location>
        <begin position="35"/>
        <end position="95"/>
    </location>
</feature>
<dbReference type="SUPFAM" id="SSF46689">
    <property type="entry name" value="Homeodomain-like"/>
    <property type="match status" value="1"/>
</dbReference>
<sequence>MTANKKSVKSSVSASESATEPQGPGESGWQARKSAATRDQIISAAIRCIVESSYSKTTTMKIAAKAGLSRGATLHHFPSKMDIIRAAVDYLHEKRLQAFRRSIRELPADADRVRLAVQSYWAHVNHPIYVAFFELSVAARTDPELREILRPAQRAFDQEWYVTARDLFPEWQSDPKAFDLALNLTQQLMEGMAISYLTHAREDNKEQLLDYLEAKLRELKPS</sequence>
<dbReference type="PANTHER" id="PTHR30055:SF234">
    <property type="entry name" value="HTH-TYPE TRANSCRIPTIONAL REGULATOR BETI"/>
    <property type="match status" value="1"/>
</dbReference>
<dbReference type="PROSITE" id="PS50977">
    <property type="entry name" value="HTH_TETR_2"/>
    <property type="match status" value="1"/>
</dbReference>
<evidence type="ECO:0000256" key="3">
    <source>
        <dbReference type="ARBA" id="ARBA00023163"/>
    </source>
</evidence>
<organism evidence="7 8">
    <name type="scientific">Elongatibacter sediminis</name>
    <dbReference type="NCBI Taxonomy" id="3119006"/>
    <lineage>
        <taxon>Bacteria</taxon>
        <taxon>Pseudomonadati</taxon>
        <taxon>Pseudomonadota</taxon>
        <taxon>Gammaproteobacteria</taxon>
        <taxon>Chromatiales</taxon>
        <taxon>Wenzhouxiangellaceae</taxon>
        <taxon>Elongatibacter</taxon>
    </lineage>
</organism>
<dbReference type="AlphaFoldDB" id="A0AAW9RF00"/>
<gene>
    <name evidence="7" type="ORF">V3330_07010</name>
</gene>
<proteinExistence type="predicted"/>
<evidence type="ECO:0000259" key="6">
    <source>
        <dbReference type="PROSITE" id="PS50977"/>
    </source>
</evidence>
<feature type="DNA-binding region" description="H-T-H motif" evidence="4">
    <location>
        <begin position="58"/>
        <end position="77"/>
    </location>
</feature>
<dbReference type="InterPro" id="IPR050109">
    <property type="entry name" value="HTH-type_TetR-like_transc_reg"/>
</dbReference>
<protein>
    <submittedName>
        <fullName evidence="7">TetR/AcrR family transcriptional regulator</fullName>
    </submittedName>
</protein>
<feature type="compositionally biased region" description="Low complexity" evidence="5">
    <location>
        <begin position="9"/>
        <end position="18"/>
    </location>
</feature>
<evidence type="ECO:0000256" key="1">
    <source>
        <dbReference type="ARBA" id="ARBA00023015"/>
    </source>
</evidence>
<dbReference type="Proteomes" id="UP001359886">
    <property type="component" value="Unassembled WGS sequence"/>
</dbReference>
<feature type="region of interest" description="Disordered" evidence="5">
    <location>
        <begin position="1"/>
        <end position="33"/>
    </location>
</feature>
<evidence type="ECO:0000256" key="2">
    <source>
        <dbReference type="ARBA" id="ARBA00023125"/>
    </source>
</evidence>
<dbReference type="Gene3D" id="1.10.357.10">
    <property type="entry name" value="Tetracycline Repressor, domain 2"/>
    <property type="match status" value="1"/>
</dbReference>
<evidence type="ECO:0000313" key="7">
    <source>
        <dbReference type="EMBL" id="MEJ8567373.1"/>
    </source>
</evidence>
<keyword evidence="8" id="KW-1185">Reference proteome</keyword>
<evidence type="ECO:0000313" key="8">
    <source>
        <dbReference type="Proteomes" id="UP001359886"/>
    </source>
</evidence>